<dbReference type="InterPro" id="IPR011990">
    <property type="entry name" value="TPR-like_helical_dom_sf"/>
</dbReference>
<dbReference type="Proteomes" id="UP000466388">
    <property type="component" value="Unassembled WGS sequence"/>
</dbReference>
<dbReference type="RefSeq" id="WP_155432092.1">
    <property type="nucleotide sequence ID" value="NZ_WNJO01000011.1"/>
</dbReference>
<dbReference type="InterPro" id="IPR001387">
    <property type="entry name" value="Cro/C1-type_HTH"/>
</dbReference>
<dbReference type="AlphaFoldDB" id="A0A7X2XXA9"/>
<feature type="domain" description="HTH cro/C1-type" evidence="1">
    <location>
        <begin position="8"/>
        <end position="59"/>
    </location>
</feature>
<dbReference type="SUPFAM" id="SSF47413">
    <property type="entry name" value="lambda repressor-like DNA-binding domains"/>
    <property type="match status" value="1"/>
</dbReference>
<sequence length="309" mass="35782">MDINCFVKRRKALKLSQCKLSSGICTQATLSKFESNGHVPSLSILNRLCARMGMTVDDLYQNQCEIVDSISTRLDRIEKHLMTENYQQALRDLGTIGEDQIESLPAKSQFYYLRGLINTLINGKSADINFDFSLIFNELDASQKTIFTYLAFLGSGIMYHRQGEIKRAAFYFDKVNHYLSECEKQIDQMHDGQYYLRVLMMIYYIAEFNASQGDFRASNRLIDKGVAMCSEQHVTYYLPRLKFLATQNAITLRRPTEEVQSLMSETLAFAKINQNQVIEVKLAALKRRLEQPRHTQVKVQMKRQLRSEY</sequence>
<gene>
    <name evidence="2" type="ORF">GM612_09230</name>
</gene>
<comment type="caution">
    <text evidence="2">The sequence shown here is derived from an EMBL/GenBank/DDBJ whole genome shotgun (WGS) entry which is preliminary data.</text>
</comment>
<dbReference type="PROSITE" id="PS50943">
    <property type="entry name" value="HTH_CROC1"/>
    <property type="match status" value="1"/>
</dbReference>
<organism evidence="2 3">
    <name type="scientific">Secundilactobacillus folii</name>
    <dbReference type="NCBI Taxonomy" id="2678357"/>
    <lineage>
        <taxon>Bacteria</taxon>
        <taxon>Bacillati</taxon>
        <taxon>Bacillota</taxon>
        <taxon>Bacilli</taxon>
        <taxon>Lactobacillales</taxon>
        <taxon>Lactobacillaceae</taxon>
        <taxon>Secundilactobacillus</taxon>
    </lineage>
</organism>
<dbReference type="InterPro" id="IPR010982">
    <property type="entry name" value="Lambda_DNA-bd_dom_sf"/>
</dbReference>
<keyword evidence="3" id="KW-1185">Reference proteome</keyword>
<dbReference type="CDD" id="cd00093">
    <property type="entry name" value="HTH_XRE"/>
    <property type="match status" value="1"/>
</dbReference>
<name>A0A7X2XXA9_9LACO</name>
<dbReference type="GO" id="GO:0003677">
    <property type="term" value="F:DNA binding"/>
    <property type="evidence" value="ECO:0007669"/>
    <property type="project" value="InterPro"/>
</dbReference>
<evidence type="ECO:0000313" key="2">
    <source>
        <dbReference type="EMBL" id="MTV82825.1"/>
    </source>
</evidence>
<proteinExistence type="predicted"/>
<accession>A0A7X2XXA9</accession>
<protein>
    <submittedName>
        <fullName evidence="2">XRE family transcriptional regulator</fullName>
    </submittedName>
</protein>
<evidence type="ECO:0000313" key="3">
    <source>
        <dbReference type="Proteomes" id="UP000466388"/>
    </source>
</evidence>
<dbReference type="EMBL" id="WNJO01000011">
    <property type="protein sequence ID" value="MTV82825.1"/>
    <property type="molecule type" value="Genomic_DNA"/>
</dbReference>
<reference evidence="2 3" key="1">
    <citation type="submission" date="2019-11" db="EMBL/GenBank/DDBJ databases">
        <title>Lactobacillus sp. nov. CRM56-3, isolated from fermented tea leaves.</title>
        <authorList>
            <person name="Phuengjayaem S."/>
            <person name="Tanasupawat S."/>
        </authorList>
    </citation>
    <scope>NUCLEOTIDE SEQUENCE [LARGE SCALE GENOMIC DNA]</scope>
    <source>
        <strain evidence="2 3">CRM56-3</strain>
    </source>
</reference>
<dbReference type="Gene3D" id="1.25.40.10">
    <property type="entry name" value="Tetratricopeptide repeat domain"/>
    <property type="match status" value="1"/>
</dbReference>
<evidence type="ECO:0000259" key="1">
    <source>
        <dbReference type="PROSITE" id="PS50943"/>
    </source>
</evidence>
<dbReference type="SMART" id="SM00530">
    <property type="entry name" value="HTH_XRE"/>
    <property type="match status" value="1"/>
</dbReference>